<reference evidence="1 2" key="1">
    <citation type="submission" date="2009-01" db="EMBL/GenBank/DDBJ databases">
        <authorList>
            <person name="Fulton L."/>
            <person name="Clifton S."/>
            <person name="Fulton B."/>
            <person name="Xu J."/>
            <person name="Minx P."/>
            <person name="Pepin K.H."/>
            <person name="Johnson M."/>
            <person name="Bhonagiri V."/>
            <person name="Nash W.E."/>
            <person name="Mardis E.R."/>
            <person name="Wilson R.K."/>
        </authorList>
    </citation>
    <scope>NUCLEOTIDE SEQUENCE [LARGE SCALE GENOMIC DNA]</scope>
    <source>
        <strain evidence="1 2">DSM 15981</strain>
    </source>
</reference>
<dbReference type="Proteomes" id="UP000004756">
    <property type="component" value="Unassembled WGS sequence"/>
</dbReference>
<gene>
    <name evidence="1" type="ORF">CLOSTASPAR_00199</name>
</gene>
<dbReference type="Pfam" id="PF08870">
    <property type="entry name" value="DndE"/>
    <property type="match status" value="1"/>
</dbReference>
<protein>
    <submittedName>
        <fullName evidence="1">Putative DNA sulfur modification protein DndE</fullName>
    </submittedName>
</protein>
<dbReference type="EMBL" id="ACCJ01000012">
    <property type="protein sequence ID" value="EEG57698.1"/>
    <property type="molecule type" value="Genomic_DNA"/>
</dbReference>
<dbReference type="HOGENOM" id="CLU_161950_0_0_9"/>
<sequence>MITKIKTSKKTMEIFRSIENGIQLQPFILAKLALAMSLKEERDWTDDDFKTDNLGIELNRQTITSEYDTIFKCLIQMKEKRHLGDDEYIKVYLKAHLDRGAKLLESEFKYSVDFLPHLLKQDKGL</sequence>
<proteinExistence type="predicted"/>
<accession>C0CTA1</accession>
<evidence type="ECO:0000313" key="2">
    <source>
        <dbReference type="Proteomes" id="UP000004756"/>
    </source>
</evidence>
<dbReference type="Gene3D" id="1.10.1220.160">
    <property type="entry name" value="DNA sulphur modification protein DndE"/>
    <property type="match status" value="1"/>
</dbReference>
<dbReference type="RefSeq" id="WP_007705408.1">
    <property type="nucleotide sequence ID" value="NZ_CP102272.1"/>
</dbReference>
<dbReference type="InterPro" id="IPR014969">
    <property type="entry name" value="DNA_S_DndE"/>
</dbReference>
<keyword evidence="2" id="KW-1185">Reference proteome</keyword>
<evidence type="ECO:0000313" key="1">
    <source>
        <dbReference type="EMBL" id="EEG57698.1"/>
    </source>
</evidence>
<dbReference type="AlphaFoldDB" id="C0CTA1"/>
<dbReference type="InterPro" id="IPR038472">
    <property type="entry name" value="DndE_sf"/>
</dbReference>
<name>C0CTA1_9FIRM</name>
<comment type="caution">
    <text evidence="1">The sequence shown here is derived from an EMBL/GenBank/DDBJ whole genome shotgun (WGS) entry which is preliminary data.</text>
</comment>
<organism evidence="1 2">
    <name type="scientific">[Clostridium] asparagiforme DSM 15981</name>
    <dbReference type="NCBI Taxonomy" id="518636"/>
    <lineage>
        <taxon>Bacteria</taxon>
        <taxon>Bacillati</taxon>
        <taxon>Bacillota</taxon>
        <taxon>Clostridia</taxon>
        <taxon>Lachnospirales</taxon>
        <taxon>Lachnospiraceae</taxon>
        <taxon>Enterocloster</taxon>
    </lineage>
</organism>
<reference evidence="1 2" key="2">
    <citation type="submission" date="2009-02" db="EMBL/GenBank/DDBJ databases">
        <title>Draft genome sequence of Clostridium asparagiforme (DSM 15981).</title>
        <authorList>
            <person name="Sudarsanam P."/>
            <person name="Ley R."/>
            <person name="Guruge J."/>
            <person name="Turnbaugh P.J."/>
            <person name="Mahowald M."/>
            <person name="Liep D."/>
            <person name="Gordon J."/>
        </authorList>
    </citation>
    <scope>NUCLEOTIDE SEQUENCE [LARGE SCALE GENOMIC DNA]</scope>
    <source>
        <strain evidence="1 2">DSM 15981</strain>
    </source>
</reference>